<dbReference type="SUPFAM" id="SSF81345">
    <property type="entry name" value="ABC transporter involved in vitamin B12 uptake, BtuC"/>
    <property type="match status" value="1"/>
</dbReference>
<evidence type="ECO:0000256" key="3">
    <source>
        <dbReference type="ARBA" id="ARBA00022692"/>
    </source>
</evidence>
<dbReference type="InterPro" id="IPR001626">
    <property type="entry name" value="ABC_TroCD"/>
</dbReference>
<dbReference type="RefSeq" id="WP_055771798.1">
    <property type="nucleotide sequence ID" value="NZ_JADMKS010000004.1"/>
</dbReference>
<evidence type="ECO:0000256" key="5">
    <source>
        <dbReference type="ARBA" id="ARBA00023136"/>
    </source>
</evidence>
<reference evidence="8" key="1">
    <citation type="submission" date="2020-11" db="EMBL/GenBank/DDBJ databases">
        <authorList>
            <person name="Lee S.D."/>
        </authorList>
    </citation>
    <scope>NUCLEOTIDE SEQUENCE</scope>
    <source>
        <strain evidence="8">SAP-2</strain>
    </source>
</reference>
<dbReference type="GO" id="GO:0055085">
    <property type="term" value="P:transmembrane transport"/>
    <property type="evidence" value="ECO:0007669"/>
    <property type="project" value="InterPro"/>
</dbReference>
<keyword evidence="4 7" id="KW-1133">Transmembrane helix</keyword>
<evidence type="ECO:0000313" key="9">
    <source>
        <dbReference type="Proteomes" id="UP000705283"/>
    </source>
</evidence>
<protein>
    <submittedName>
        <fullName evidence="8">Metal ABC transporter permease</fullName>
    </submittedName>
</protein>
<comment type="caution">
    <text evidence="8">The sequence shown here is derived from an EMBL/GenBank/DDBJ whole genome shotgun (WGS) entry which is preliminary data.</text>
</comment>
<dbReference type="Gene3D" id="1.10.3470.10">
    <property type="entry name" value="ABC transporter involved in vitamin B12 uptake, BtuC"/>
    <property type="match status" value="1"/>
</dbReference>
<feature type="transmembrane region" description="Helical" evidence="7">
    <location>
        <begin position="84"/>
        <end position="106"/>
    </location>
</feature>
<proteinExistence type="inferred from homology"/>
<keyword evidence="5 7" id="KW-0472">Membrane</keyword>
<organism evidence="8 9">
    <name type="scientific">Rouxiella silvae</name>
    <dbReference type="NCBI Taxonomy" id="1646373"/>
    <lineage>
        <taxon>Bacteria</taxon>
        <taxon>Pseudomonadati</taxon>
        <taxon>Pseudomonadota</taxon>
        <taxon>Gammaproteobacteria</taxon>
        <taxon>Enterobacterales</taxon>
        <taxon>Yersiniaceae</taxon>
        <taxon>Rouxiella</taxon>
    </lineage>
</organism>
<comment type="similarity">
    <text evidence="2 6">Belongs to the ABC-3 integral membrane protein family.</text>
</comment>
<evidence type="ECO:0000256" key="6">
    <source>
        <dbReference type="RuleBase" id="RU003943"/>
    </source>
</evidence>
<evidence type="ECO:0000256" key="2">
    <source>
        <dbReference type="ARBA" id="ARBA00008034"/>
    </source>
</evidence>
<feature type="transmembrane region" description="Helical" evidence="7">
    <location>
        <begin position="126"/>
        <end position="148"/>
    </location>
</feature>
<dbReference type="EMBL" id="JADMKS010000004">
    <property type="protein sequence ID" value="MBF6637288.1"/>
    <property type="molecule type" value="Genomic_DNA"/>
</dbReference>
<feature type="transmembrane region" description="Helical" evidence="7">
    <location>
        <begin position="238"/>
        <end position="259"/>
    </location>
</feature>
<name>A0AA41BX67_9GAMM</name>
<comment type="subcellular location">
    <subcellularLocation>
        <location evidence="6">Cell membrane</location>
        <topology evidence="6">Multi-pass membrane protein</topology>
    </subcellularLocation>
    <subcellularLocation>
        <location evidence="1">Membrane</location>
        <topology evidence="1">Multi-pass membrane protein</topology>
    </subcellularLocation>
</comment>
<evidence type="ECO:0000256" key="1">
    <source>
        <dbReference type="ARBA" id="ARBA00004141"/>
    </source>
</evidence>
<dbReference type="GO" id="GO:0043190">
    <property type="term" value="C:ATP-binding cassette (ABC) transporter complex"/>
    <property type="evidence" value="ECO:0007669"/>
    <property type="project" value="InterPro"/>
</dbReference>
<dbReference type="AlphaFoldDB" id="A0AA41BX67"/>
<feature type="transmembrane region" description="Helical" evidence="7">
    <location>
        <begin position="169"/>
        <end position="197"/>
    </location>
</feature>
<feature type="transmembrane region" description="Helical" evidence="7">
    <location>
        <begin position="48"/>
        <end position="72"/>
    </location>
</feature>
<accession>A0AA41BX67</accession>
<feature type="transmembrane region" description="Helical" evidence="7">
    <location>
        <begin position="209"/>
        <end position="231"/>
    </location>
</feature>
<keyword evidence="6" id="KW-0813">Transport</keyword>
<evidence type="ECO:0000256" key="7">
    <source>
        <dbReference type="SAM" id="Phobius"/>
    </source>
</evidence>
<evidence type="ECO:0000313" key="8">
    <source>
        <dbReference type="EMBL" id="MBF6637288.1"/>
    </source>
</evidence>
<dbReference type="InterPro" id="IPR037294">
    <property type="entry name" value="ABC_BtuC-like"/>
</dbReference>
<keyword evidence="3 6" id="KW-0812">Transmembrane</keyword>
<dbReference type="Pfam" id="PF00950">
    <property type="entry name" value="ABC-3"/>
    <property type="match status" value="1"/>
</dbReference>
<dbReference type="GO" id="GO:0010043">
    <property type="term" value="P:response to zinc ion"/>
    <property type="evidence" value="ECO:0007669"/>
    <property type="project" value="TreeGrafter"/>
</dbReference>
<evidence type="ECO:0000256" key="4">
    <source>
        <dbReference type="ARBA" id="ARBA00022989"/>
    </source>
</evidence>
<dbReference type="Proteomes" id="UP000705283">
    <property type="component" value="Unassembled WGS sequence"/>
</dbReference>
<dbReference type="PANTHER" id="PTHR30477:SF13">
    <property type="entry name" value="IRON TRANSPORT SYSTEM MEMBRANE PROTEIN HI_0360-RELATED"/>
    <property type="match status" value="1"/>
</dbReference>
<gene>
    <name evidence="8" type="ORF">ITX54_11540</name>
</gene>
<reference evidence="8" key="2">
    <citation type="submission" date="2022-09" db="EMBL/GenBank/DDBJ databases">
        <title>Rouxiella aceris sp. nov., isolated from tree sap and emended description of the genus Rhouxiella.</title>
        <authorList>
            <person name="Kim I.S."/>
        </authorList>
    </citation>
    <scope>NUCLEOTIDE SEQUENCE</scope>
    <source>
        <strain evidence="8">SAP-2</strain>
    </source>
</reference>
<sequence length="262" mass="27264">MFSSFMINTWVVVTLVAIVAGFVGFFIVLRGASFAAHALPLGTFPGAALASLLGINSFIGLITFAGLGVLGINQLAKNGRHEVATALTLVMLLSLGTVFLSMSSQYSQQVYALLFGEVLGVSRAELLPVGIVSLLVIGLTAKLFYSLVISSISAELAEVQGISAKNMELWFLAILALSTAMALPVVGALLVFSLMVGPAAVARTLTSRPVAAVLLSIAIALLTVWLAIAISYETNWPVGFFVGGFGAIFYGIAKGYAALRGS</sequence>
<dbReference type="PANTHER" id="PTHR30477">
    <property type="entry name" value="ABC-TRANSPORTER METAL-BINDING PROTEIN"/>
    <property type="match status" value="1"/>
</dbReference>